<dbReference type="AlphaFoldDB" id="A0A285UE87"/>
<name>A0A285UE87_9BACL</name>
<dbReference type="Proteomes" id="UP000219252">
    <property type="component" value="Unassembled WGS sequence"/>
</dbReference>
<accession>A0A285UE87</accession>
<evidence type="ECO:0000313" key="3">
    <source>
        <dbReference type="Proteomes" id="UP000219252"/>
    </source>
</evidence>
<dbReference type="InterPro" id="IPR011528">
    <property type="entry name" value="NERD"/>
</dbReference>
<dbReference type="RefSeq" id="WP_097149734.1">
    <property type="nucleotide sequence ID" value="NZ_OBQC01000007.1"/>
</dbReference>
<dbReference type="OrthoDB" id="569879at2"/>
<keyword evidence="3" id="KW-1185">Reference proteome</keyword>
<organism evidence="2 3">
    <name type="scientific">Ureibacillus acetophenoni</name>
    <dbReference type="NCBI Taxonomy" id="614649"/>
    <lineage>
        <taxon>Bacteria</taxon>
        <taxon>Bacillati</taxon>
        <taxon>Bacillota</taxon>
        <taxon>Bacilli</taxon>
        <taxon>Bacillales</taxon>
        <taxon>Caryophanaceae</taxon>
        <taxon>Ureibacillus</taxon>
    </lineage>
</organism>
<evidence type="ECO:0000259" key="1">
    <source>
        <dbReference type="PROSITE" id="PS50965"/>
    </source>
</evidence>
<dbReference type="Pfam" id="PF08378">
    <property type="entry name" value="NERD"/>
    <property type="match status" value="1"/>
</dbReference>
<protein>
    <submittedName>
        <fullName evidence="2">Nuclease-like protein</fullName>
    </submittedName>
</protein>
<dbReference type="EMBL" id="OBQC01000007">
    <property type="protein sequence ID" value="SOC40235.1"/>
    <property type="molecule type" value="Genomic_DNA"/>
</dbReference>
<sequence>MLLLERTKSSKLIMLESLMRRLAPADSDYSYFKESYQRQVAGFEGEKFVDREWFDMPNLGSHYLFFNYEFENKFGFPHQIDTLLLTTKFLLILEIKNISGQVDIDEDKHQMIITRPDGTLKSYRNPLDQIRRHSQHLILLTQLNVSLPIVGALVFSNPATIIGNVPKNFPIFHSSGLRFFVQKLLKNYPEILQEKRLEKLSGDLLSKLKRQEVKPTINLSRIKKGVLCENCHFQIEMKYQGGLWHCAECGCRNKKSILQAFHDYRVLVSNKITNSEFREFFGIESIDAASKILIRLGIETVGEKRGRHYLIPPDIFTK</sequence>
<proteinExistence type="predicted"/>
<gene>
    <name evidence="2" type="ORF">SAMN05877842_107145</name>
</gene>
<reference evidence="3" key="1">
    <citation type="submission" date="2017-08" db="EMBL/GenBank/DDBJ databases">
        <authorList>
            <person name="Varghese N."/>
            <person name="Submissions S."/>
        </authorList>
    </citation>
    <scope>NUCLEOTIDE SEQUENCE [LARGE SCALE GENOMIC DNA]</scope>
    <source>
        <strain evidence="3">JC23</strain>
    </source>
</reference>
<dbReference type="PROSITE" id="PS50965">
    <property type="entry name" value="NERD"/>
    <property type="match status" value="1"/>
</dbReference>
<evidence type="ECO:0000313" key="2">
    <source>
        <dbReference type="EMBL" id="SOC40235.1"/>
    </source>
</evidence>
<feature type="domain" description="NERD" evidence="1">
    <location>
        <begin position="41"/>
        <end position="160"/>
    </location>
</feature>